<dbReference type="AlphaFoldDB" id="A0A450VMD5"/>
<proteinExistence type="predicted"/>
<protein>
    <submittedName>
        <fullName evidence="2">Uncharacterized protein</fullName>
    </submittedName>
</protein>
<evidence type="ECO:0000313" key="3">
    <source>
        <dbReference type="EMBL" id="VFK09032.1"/>
    </source>
</evidence>
<accession>A0A450VMD5</accession>
<dbReference type="EMBL" id="CAADFJ010000572">
    <property type="protein sequence ID" value="VFK09032.1"/>
    <property type="molecule type" value="Genomic_DNA"/>
</dbReference>
<dbReference type="EMBL" id="CAADFG010000603">
    <property type="protein sequence ID" value="VFK05959.1"/>
    <property type="molecule type" value="Genomic_DNA"/>
</dbReference>
<sequence length="81" mass="8999">MPFDPNDSLQRNIVGGFTGPHHDYRTIGGIARDTGLPVNQVQNFITKNPDVFKLAPFQPDDDSLYTLNPGFRNPLDPNEAC</sequence>
<reference evidence="2" key="1">
    <citation type="submission" date="2019-02" db="EMBL/GenBank/DDBJ databases">
        <authorList>
            <person name="Gruber-Vodicka R. H."/>
            <person name="Seah K. B. B."/>
        </authorList>
    </citation>
    <scope>NUCLEOTIDE SEQUENCE</scope>
    <source>
        <strain evidence="3">BECK_SA2B12</strain>
        <strain evidence="2">BECK_SA2B15</strain>
        <strain evidence="1">BECK_SA2B20</strain>
    </source>
</reference>
<organism evidence="2">
    <name type="scientific">Candidatus Kentrum eta</name>
    <dbReference type="NCBI Taxonomy" id="2126337"/>
    <lineage>
        <taxon>Bacteria</taxon>
        <taxon>Pseudomonadati</taxon>
        <taxon>Pseudomonadota</taxon>
        <taxon>Gammaproteobacteria</taxon>
        <taxon>Candidatus Kentrum</taxon>
    </lineage>
</organism>
<evidence type="ECO:0000313" key="1">
    <source>
        <dbReference type="EMBL" id="VFK05333.1"/>
    </source>
</evidence>
<evidence type="ECO:0000313" key="2">
    <source>
        <dbReference type="EMBL" id="VFK05959.1"/>
    </source>
</evidence>
<name>A0A450VMD5_9GAMM</name>
<dbReference type="EMBL" id="CAADFI010000570">
    <property type="protein sequence ID" value="VFK05333.1"/>
    <property type="molecule type" value="Genomic_DNA"/>
</dbReference>
<gene>
    <name evidence="2" type="ORF">BECKH772A_GA0070896_106031</name>
    <name evidence="1" type="ORF">BECKH772B_GA0070898_105701</name>
    <name evidence="3" type="ORF">BECKH772C_GA0070978_105721</name>
</gene>